<reference evidence="2 3" key="1">
    <citation type="journal article" date="2016" name="Sci. Rep.">
        <title>The genome sequence of the outbreeding globe artichoke constructed de novo incorporating a phase-aware low-pass sequencing strategy of F1 progeny.</title>
        <authorList>
            <person name="Scaglione D."/>
            <person name="Reyes-Chin-Wo S."/>
            <person name="Acquadro A."/>
            <person name="Froenicke L."/>
            <person name="Portis E."/>
            <person name="Beitel C."/>
            <person name="Tirone M."/>
            <person name="Mauro R."/>
            <person name="Lo Monaco A."/>
            <person name="Mauromicale G."/>
            <person name="Faccioli P."/>
            <person name="Cattivelli L."/>
            <person name="Rieseberg L."/>
            <person name="Michelmore R."/>
            <person name="Lanteri S."/>
        </authorList>
    </citation>
    <scope>NUCLEOTIDE SEQUENCE [LARGE SCALE GENOMIC DNA]</scope>
    <source>
        <strain evidence="2">2C</strain>
    </source>
</reference>
<feature type="compositionally biased region" description="Basic and acidic residues" evidence="1">
    <location>
        <begin position="65"/>
        <end position="76"/>
    </location>
</feature>
<evidence type="ECO:0000313" key="3">
    <source>
        <dbReference type="Proteomes" id="UP000243975"/>
    </source>
</evidence>
<comment type="caution">
    <text evidence="2">The sequence shown here is derived from an EMBL/GenBank/DDBJ whole genome shotgun (WGS) entry which is preliminary data.</text>
</comment>
<evidence type="ECO:0000256" key="1">
    <source>
        <dbReference type="SAM" id="MobiDB-lite"/>
    </source>
</evidence>
<dbReference type="Proteomes" id="UP000243975">
    <property type="component" value="Unassembled WGS sequence"/>
</dbReference>
<dbReference type="AlphaFoldDB" id="A0A124SFP6"/>
<name>A0A124SFP6_CYNCS</name>
<keyword evidence="3" id="KW-1185">Reference proteome</keyword>
<dbReference type="Gramene" id="KVI03887">
    <property type="protein sequence ID" value="KVI03887"/>
    <property type="gene ID" value="Ccrd_017806"/>
</dbReference>
<dbReference type="EMBL" id="LEKV01002323">
    <property type="protein sequence ID" value="KVI03887.1"/>
    <property type="molecule type" value="Genomic_DNA"/>
</dbReference>
<evidence type="ECO:0000313" key="2">
    <source>
        <dbReference type="EMBL" id="KVI03887.1"/>
    </source>
</evidence>
<gene>
    <name evidence="2" type="ORF">Ccrd_017806</name>
</gene>
<accession>A0A124SFP6</accession>
<organism evidence="2 3">
    <name type="scientific">Cynara cardunculus var. scolymus</name>
    <name type="common">Globe artichoke</name>
    <name type="synonym">Cynara scolymus</name>
    <dbReference type="NCBI Taxonomy" id="59895"/>
    <lineage>
        <taxon>Eukaryota</taxon>
        <taxon>Viridiplantae</taxon>
        <taxon>Streptophyta</taxon>
        <taxon>Embryophyta</taxon>
        <taxon>Tracheophyta</taxon>
        <taxon>Spermatophyta</taxon>
        <taxon>Magnoliopsida</taxon>
        <taxon>eudicotyledons</taxon>
        <taxon>Gunneridae</taxon>
        <taxon>Pentapetalae</taxon>
        <taxon>asterids</taxon>
        <taxon>campanulids</taxon>
        <taxon>Asterales</taxon>
        <taxon>Asteraceae</taxon>
        <taxon>Carduoideae</taxon>
        <taxon>Cardueae</taxon>
        <taxon>Carduinae</taxon>
        <taxon>Cynara</taxon>
    </lineage>
</organism>
<proteinExistence type="predicted"/>
<protein>
    <submittedName>
        <fullName evidence="2">Uncharacterized protein</fullName>
    </submittedName>
</protein>
<feature type="region of interest" description="Disordered" evidence="1">
    <location>
        <begin position="38"/>
        <end position="76"/>
    </location>
</feature>
<sequence>MVGYSPLAGVFWLSSDRNLLHWCVRCGGARICNFDGRKGGSRGELQRRRRGIGSGGTESGFESTGEVRPRSEEIVI</sequence>